<dbReference type="PRINTS" id="PR00419">
    <property type="entry name" value="ADXRDTASE"/>
</dbReference>
<accession>A0A8E2EGY4</accession>
<dbReference type="OrthoDB" id="74360at2759"/>
<protein>
    <submittedName>
        <fullName evidence="2">FAD/NAD(P)-binding domain-containing protein</fullName>
    </submittedName>
</protein>
<evidence type="ECO:0000313" key="3">
    <source>
        <dbReference type="Proteomes" id="UP000250266"/>
    </source>
</evidence>
<proteinExistence type="inferred from homology"/>
<dbReference type="Proteomes" id="UP000250266">
    <property type="component" value="Unassembled WGS sequence"/>
</dbReference>
<comment type="similarity">
    <text evidence="1">Belongs to the FAD-binding monooxygenase family.</text>
</comment>
<name>A0A8E2EGY4_9PEZI</name>
<dbReference type="Gene3D" id="3.50.50.60">
    <property type="entry name" value="FAD/NAD(P)-binding domain"/>
    <property type="match status" value="2"/>
</dbReference>
<sequence length="572" mass="64689">MTSFLSTYKPIFEPKRTLKVIVIGAGASGLLMAYKLQRHFDNFEVTIYEKNKEPSGTWYENRYPGCACDVPSHCYTWSFEPKTDWSATYATSKEIHEYFCDFMYKYGLDKYIKLQHAVSGAVWNPTTAHWDVVIDDLATGQKIHNSAHVLINATGILNAWRYPPIPGINDYKGALVHSAAWDPNLVLEGKTVGLIGNGSSGIQILPAIKDQVKDLVTFIREPTWIAPPIGQGYKVYSDEERAKFASDPKFHLEMRREIEKGMNSSFAIFHTGSELQKMTRQHMLSEMKEKLHNAELERLLIPEWSVGCRRITPGTNYLESLSAPNVKVVYGEISEITEKGPIVEGTEHPVDVLICATGFDTTFKPRFPLIGKTGQALADLWKDEPRGYFGCAVNDYPNYFMLLGPNCPIGNGPVLISIEAEVEYVIKMLSKFQKENIRSFDVKPEPVAEFNEWKDKFMEGTIWTEECRSWYKAGSAKGKIAALWPGSTLHYLEALKEPRWEDWDFKYQSNNRFEYLGNGHSSAEAREGGDLSYYIRDHDDTPIDIALKKPTHSHPGLEGIVPSKAAIVSSRL</sequence>
<organism evidence="2 3">
    <name type="scientific">Lepidopterella palustris CBS 459.81</name>
    <dbReference type="NCBI Taxonomy" id="1314670"/>
    <lineage>
        <taxon>Eukaryota</taxon>
        <taxon>Fungi</taxon>
        <taxon>Dikarya</taxon>
        <taxon>Ascomycota</taxon>
        <taxon>Pezizomycotina</taxon>
        <taxon>Dothideomycetes</taxon>
        <taxon>Pleosporomycetidae</taxon>
        <taxon>Mytilinidiales</taxon>
        <taxon>Argynnaceae</taxon>
        <taxon>Lepidopterella</taxon>
    </lineage>
</organism>
<dbReference type="EMBL" id="KV744863">
    <property type="protein sequence ID" value="OCK83368.1"/>
    <property type="molecule type" value="Genomic_DNA"/>
</dbReference>
<dbReference type="AlphaFoldDB" id="A0A8E2EGY4"/>
<gene>
    <name evidence="2" type="ORF">K432DRAFT_291240</name>
</gene>
<evidence type="ECO:0000256" key="1">
    <source>
        <dbReference type="ARBA" id="ARBA00010139"/>
    </source>
</evidence>
<dbReference type="Pfam" id="PF13450">
    <property type="entry name" value="NAD_binding_8"/>
    <property type="match status" value="1"/>
</dbReference>
<dbReference type="PANTHER" id="PTHR42877">
    <property type="entry name" value="L-ORNITHINE N(5)-MONOOXYGENASE-RELATED"/>
    <property type="match status" value="1"/>
</dbReference>
<reference evidence="2 3" key="1">
    <citation type="journal article" date="2016" name="Nat. Commun.">
        <title>Ectomycorrhizal ecology is imprinted in the genome of the dominant symbiotic fungus Cenococcum geophilum.</title>
        <authorList>
            <consortium name="DOE Joint Genome Institute"/>
            <person name="Peter M."/>
            <person name="Kohler A."/>
            <person name="Ohm R.A."/>
            <person name="Kuo A."/>
            <person name="Krutzmann J."/>
            <person name="Morin E."/>
            <person name="Arend M."/>
            <person name="Barry K.W."/>
            <person name="Binder M."/>
            <person name="Choi C."/>
            <person name="Clum A."/>
            <person name="Copeland A."/>
            <person name="Grisel N."/>
            <person name="Haridas S."/>
            <person name="Kipfer T."/>
            <person name="LaButti K."/>
            <person name="Lindquist E."/>
            <person name="Lipzen A."/>
            <person name="Maire R."/>
            <person name="Meier B."/>
            <person name="Mihaltcheva S."/>
            <person name="Molinier V."/>
            <person name="Murat C."/>
            <person name="Poggeler S."/>
            <person name="Quandt C.A."/>
            <person name="Sperisen C."/>
            <person name="Tritt A."/>
            <person name="Tisserant E."/>
            <person name="Crous P.W."/>
            <person name="Henrissat B."/>
            <person name="Nehls U."/>
            <person name="Egli S."/>
            <person name="Spatafora J.W."/>
            <person name="Grigoriev I.V."/>
            <person name="Martin F.M."/>
        </authorList>
    </citation>
    <scope>NUCLEOTIDE SEQUENCE [LARGE SCALE GENOMIC DNA]</scope>
    <source>
        <strain evidence="2 3">CBS 459.81</strain>
    </source>
</reference>
<dbReference type="InterPro" id="IPR036188">
    <property type="entry name" value="FAD/NAD-bd_sf"/>
</dbReference>
<dbReference type="SUPFAM" id="SSF51905">
    <property type="entry name" value="FAD/NAD(P)-binding domain"/>
    <property type="match status" value="2"/>
</dbReference>
<keyword evidence="3" id="KW-1185">Reference proteome</keyword>
<evidence type="ECO:0000313" key="2">
    <source>
        <dbReference type="EMBL" id="OCK83368.1"/>
    </source>
</evidence>
<dbReference type="InterPro" id="IPR051209">
    <property type="entry name" value="FAD-bind_Monooxygenase_sf"/>
</dbReference>
<dbReference type="PANTHER" id="PTHR42877:SF8">
    <property type="entry name" value="MONOOXYGENASE"/>
    <property type="match status" value="1"/>
</dbReference>